<organism evidence="3 4">
    <name type="scientific">Comamonas aquatica</name>
    <dbReference type="NCBI Taxonomy" id="225991"/>
    <lineage>
        <taxon>Bacteria</taxon>
        <taxon>Pseudomonadati</taxon>
        <taxon>Pseudomonadota</taxon>
        <taxon>Betaproteobacteria</taxon>
        <taxon>Burkholderiales</taxon>
        <taxon>Comamonadaceae</taxon>
        <taxon>Comamonas</taxon>
    </lineage>
</organism>
<feature type="region of interest" description="Disordered" evidence="2">
    <location>
        <begin position="115"/>
        <end position="157"/>
    </location>
</feature>
<dbReference type="AlphaFoldDB" id="A0AA42HVW3"/>
<comment type="caution">
    <text evidence="3">The sequence shown here is derived from an EMBL/GenBank/DDBJ whole genome shotgun (WGS) entry which is preliminary data.</text>
</comment>
<name>A0AA42HVW3_9BURK</name>
<reference evidence="3" key="1">
    <citation type="submission" date="2022-09" db="EMBL/GenBank/DDBJ databases">
        <title>Intensive care unit water sources are persistently colonized with multi-drug resistant bacteria and are the site of extensive horizontal gene transfer of antibiotic resistance genes.</title>
        <authorList>
            <person name="Diorio-Toth L."/>
        </authorList>
    </citation>
    <scope>NUCLEOTIDE SEQUENCE</scope>
    <source>
        <strain evidence="3">GD04130</strain>
    </source>
</reference>
<dbReference type="EMBL" id="JAODZU010000054">
    <property type="protein sequence ID" value="MDH0365249.1"/>
    <property type="molecule type" value="Genomic_DNA"/>
</dbReference>
<dbReference type="RefSeq" id="WP_279860759.1">
    <property type="nucleotide sequence ID" value="NZ_JAODZU010000054.1"/>
</dbReference>
<protein>
    <submittedName>
        <fullName evidence="3">Uncharacterized protein</fullName>
    </submittedName>
</protein>
<evidence type="ECO:0000256" key="1">
    <source>
        <dbReference type="SAM" id="Coils"/>
    </source>
</evidence>
<gene>
    <name evidence="3" type="ORF">N7330_19765</name>
</gene>
<proteinExistence type="predicted"/>
<feature type="compositionally biased region" description="Polar residues" evidence="2">
    <location>
        <begin position="35"/>
        <end position="58"/>
    </location>
</feature>
<dbReference type="Proteomes" id="UP001158297">
    <property type="component" value="Unassembled WGS sequence"/>
</dbReference>
<evidence type="ECO:0000256" key="2">
    <source>
        <dbReference type="SAM" id="MobiDB-lite"/>
    </source>
</evidence>
<evidence type="ECO:0000313" key="3">
    <source>
        <dbReference type="EMBL" id="MDH0365249.1"/>
    </source>
</evidence>
<feature type="region of interest" description="Disordered" evidence="2">
    <location>
        <begin position="33"/>
        <end position="58"/>
    </location>
</feature>
<accession>A0AA42HVW3</accession>
<keyword evidence="1" id="KW-0175">Coiled coil</keyword>
<feature type="coiled-coil region" evidence="1">
    <location>
        <begin position="60"/>
        <end position="101"/>
    </location>
</feature>
<sequence>MFRYIKEGKVSATLSHSGEKQIEVSELLRAFGSLQPETATPATQSNRQRQPQDNNATPMTVAYQIELERLKAQLELKNAELELARERIAELKSREHSSSEEKNRLLTLIEQQTRLLEAPQRTKTPSQKKPTTPPLIKASAVKGKDSKPMKKAIKKQK</sequence>
<evidence type="ECO:0000313" key="4">
    <source>
        <dbReference type="Proteomes" id="UP001158297"/>
    </source>
</evidence>